<dbReference type="InterPro" id="IPR050595">
    <property type="entry name" value="Bact_response_regulator"/>
</dbReference>
<dbReference type="Pfam" id="PF00072">
    <property type="entry name" value="Response_reg"/>
    <property type="match status" value="1"/>
</dbReference>
<dbReference type="EMBL" id="BSDC01000002">
    <property type="protein sequence ID" value="GLH67352.1"/>
    <property type="molecule type" value="Genomic_DNA"/>
</dbReference>
<dbReference type="PANTHER" id="PTHR44591:SF20">
    <property type="entry name" value="PROTEIN PILH"/>
    <property type="match status" value="1"/>
</dbReference>
<evidence type="ECO:0000256" key="2">
    <source>
        <dbReference type="PROSITE-ProRule" id="PRU00169"/>
    </source>
</evidence>
<keyword evidence="5" id="KW-1185">Reference proteome</keyword>
<protein>
    <recommendedName>
        <fullName evidence="3">Response regulatory domain-containing protein</fullName>
    </recommendedName>
</protein>
<dbReference type="InterPro" id="IPR001789">
    <property type="entry name" value="Sig_transdc_resp-reg_receiver"/>
</dbReference>
<dbReference type="SMART" id="SM00448">
    <property type="entry name" value="REC"/>
    <property type="match status" value="1"/>
</dbReference>
<comment type="caution">
    <text evidence="4">The sequence shown here is derived from an EMBL/GenBank/DDBJ whole genome shotgun (WGS) entry which is preliminary data.</text>
</comment>
<evidence type="ECO:0000313" key="4">
    <source>
        <dbReference type="EMBL" id="GLH67352.1"/>
    </source>
</evidence>
<organism evidence="4 5">
    <name type="scientific">Geothrix edaphica</name>
    <dbReference type="NCBI Taxonomy" id="2927976"/>
    <lineage>
        <taxon>Bacteria</taxon>
        <taxon>Pseudomonadati</taxon>
        <taxon>Acidobacteriota</taxon>
        <taxon>Holophagae</taxon>
        <taxon>Holophagales</taxon>
        <taxon>Holophagaceae</taxon>
        <taxon>Geothrix</taxon>
    </lineage>
</organism>
<sequence length="175" mass="19014">MLPPPAPTAPERPLPGASRLLALARAVWSRLGGPVPAPAAGLTPSAGGTILVVDDEPIVRELSRIGLERGGFRVLEARDGLEAVELFRTRRESVDLVLLDMTMPRMGGAEAFRRIRELAPGIRVLLTSGYTRAESMEDLADLPPDGFLQKPFRVRQLVIKVQELLGGQESNFTIK</sequence>
<feature type="modified residue" description="4-aspartylphosphate" evidence="2">
    <location>
        <position position="100"/>
    </location>
</feature>
<dbReference type="SUPFAM" id="SSF52172">
    <property type="entry name" value="CheY-like"/>
    <property type="match status" value="1"/>
</dbReference>
<dbReference type="Proteomes" id="UP001165044">
    <property type="component" value="Unassembled WGS sequence"/>
</dbReference>
<dbReference type="PANTHER" id="PTHR44591">
    <property type="entry name" value="STRESS RESPONSE REGULATOR PROTEIN 1"/>
    <property type="match status" value="1"/>
</dbReference>
<gene>
    <name evidence="4" type="ORF">GETHED_17160</name>
</gene>
<feature type="domain" description="Response regulatory" evidence="3">
    <location>
        <begin position="49"/>
        <end position="165"/>
    </location>
</feature>
<proteinExistence type="predicted"/>
<keyword evidence="1 2" id="KW-0597">Phosphoprotein</keyword>
<accession>A0ABQ5PY87</accession>
<dbReference type="InterPro" id="IPR011006">
    <property type="entry name" value="CheY-like_superfamily"/>
</dbReference>
<dbReference type="Gene3D" id="3.40.50.2300">
    <property type="match status" value="1"/>
</dbReference>
<evidence type="ECO:0000313" key="5">
    <source>
        <dbReference type="Proteomes" id="UP001165044"/>
    </source>
</evidence>
<evidence type="ECO:0000259" key="3">
    <source>
        <dbReference type="PROSITE" id="PS50110"/>
    </source>
</evidence>
<dbReference type="RefSeq" id="WP_285608451.1">
    <property type="nucleotide sequence ID" value="NZ_BSDC01000002.1"/>
</dbReference>
<name>A0ABQ5PY87_9BACT</name>
<dbReference type="PROSITE" id="PS50110">
    <property type="entry name" value="RESPONSE_REGULATORY"/>
    <property type="match status" value="1"/>
</dbReference>
<dbReference type="CDD" id="cd00156">
    <property type="entry name" value="REC"/>
    <property type="match status" value="1"/>
</dbReference>
<evidence type="ECO:0000256" key="1">
    <source>
        <dbReference type="ARBA" id="ARBA00022553"/>
    </source>
</evidence>
<reference evidence="4" key="1">
    <citation type="journal article" date="2023" name="Antonie Van Leeuwenhoek">
        <title>Mesoterricola silvestris gen. nov., sp. nov., Mesoterricola sediminis sp. nov., Geothrix oryzae sp. nov., Geothrix edaphica sp. nov., Geothrix rubra sp. nov., and Geothrix limicola sp. nov., six novel members of Acidobacteriota isolated from soils.</title>
        <authorList>
            <person name="Itoh H."/>
            <person name="Sugisawa Y."/>
            <person name="Mise K."/>
            <person name="Xu Z."/>
            <person name="Kuniyasu M."/>
            <person name="Ushijima N."/>
            <person name="Kawano K."/>
            <person name="Kobayashi E."/>
            <person name="Shiratori Y."/>
            <person name="Masuda Y."/>
            <person name="Senoo K."/>
        </authorList>
    </citation>
    <scope>NUCLEOTIDE SEQUENCE</scope>
    <source>
        <strain evidence="4">Red802</strain>
    </source>
</reference>